<evidence type="ECO:0000313" key="8">
    <source>
        <dbReference type="Proteomes" id="UP000437131"/>
    </source>
</evidence>
<accession>A0A844GV02</accession>
<reference evidence="7 8" key="1">
    <citation type="submission" date="2019-11" db="EMBL/GenBank/DDBJ databases">
        <title>Isolation of a new High Light Tolerant Cyanobacteria.</title>
        <authorList>
            <person name="Dobson Z."/>
            <person name="Vaughn N."/>
            <person name="Vaughn M."/>
            <person name="Fromme P."/>
            <person name="Mazor Y."/>
        </authorList>
    </citation>
    <scope>NUCLEOTIDE SEQUENCE [LARGE SCALE GENOMIC DNA]</scope>
    <source>
        <strain evidence="7 8">0216</strain>
    </source>
</reference>
<feature type="transmembrane region" description="Helical" evidence="5">
    <location>
        <begin position="52"/>
        <end position="70"/>
    </location>
</feature>
<dbReference type="AlphaFoldDB" id="A0A844GV02"/>
<feature type="domain" description="NfeD-like C-terminal" evidence="6">
    <location>
        <begin position="80"/>
        <end position="135"/>
    </location>
</feature>
<evidence type="ECO:0000256" key="1">
    <source>
        <dbReference type="ARBA" id="ARBA00004141"/>
    </source>
</evidence>
<evidence type="ECO:0000313" key="7">
    <source>
        <dbReference type="EMBL" id="MTF39393.1"/>
    </source>
</evidence>
<evidence type="ECO:0000256" key="5">
    <source>
        <dbReference type="SAM" id="Phobius"/>
    </source>
</evidence>
<dbReference type="Pfam" id="PF01957">
    <property type="entry name" value="NfeD"/>
    <property type="match status" value="1"/>
</dbReference>
<feature type="transmembrane region" description="Helical" evidence="5">
    <location>
        <begin position="6"/>
        <end position="22"/>
    </location>
</feature>
<sequence>MMSSPLVWLIIGCILCLMEFIFPTAFVELMMGLSAIIIAGLALIIPYNNLLIVLWMVLSVLLIYFAKKYLEPKKKDPLLLEGNEGITITAIEAGKTGRVMYEGSLWLAICSDETMKIPPDEKVFIVSREGNILSVLPRKLL</sequence>
<keyword evidence="3 5" id="KW-1133">Transmembrane helix</keyword>
<dbReference type="PANTHER" id="PTHR33507">
    <property type="entry name" value="INNER MEMBRANE PROTEIN YBBJ"/>
    <property type="match status" value="1"/>
</dbReference>
<keyword evidence="4 5" id="KW-0472">Membrane</keyword>
<dbReference type="GO" id="GO:0005886">
    <property type="term" value="C:plasma membrane"/>
    <property type="evidence" value="ECO:0007669"/>
    <property type="project" value="TreeGrafter"/>
</dbReference>
<dbReference type="InterPro" id="IPR012340">
    <property type="entry name" value="NA-bd_OB-fold"/>
</dbReference>
<evidence type="ECO:0000256" key="2">
    <source>
        <dbReference type="ARBA" id="ARBA00022692"/>
    </source>
</evidence>
<comment type="caution">
    <text evidence="7">The sequence shown here is derived from an EMBL/GenBank/DDBJ whole genome shotgun (WGS) entry which is preliminary data.</text>
</comment>
<dbReference type="InterPro" id="IPR002810">
    <property type="entry name" value="NfeD-like_C"/>
</dbReference>
<evidence type="ECO:0000259" key="6">
    <source>
        <dbReference type="Pfam" id="PF01957"/>
    </source>
</evidence>
<dbReference type="InterPro" id="IPR052165">
    <property type="entry name" value="Membrane_assoc_protease"/>
</dbReference>
<dbReference type="Gene3D" id="2.40.50.140">
    <property type="entry name" value="Nucleic acid-binding proteins"/>
    <property type="match status" value="1"/>
</dbReference>
<proteinExistence type="predicted"/>
<protein>
    <submittedName>
        <fullName evidence="7">NfeD family protein</fullName>
    </submittedName>
</protein>
<organism evidence="7 8">
    <name type="scientific">Cyanobacterium aponinum 0216</name>
    <dbReference type="NCBI Taxonomy" id="2676140"/>
    <lineage>
        <taxon>Bacteria</taxon>
        <taxon>Bacillati</taxon>
        <taxon>Cyanobacteriota</taxon>
        <taxon>Cyanophyceae</taxon>
        <taxon>Oscillatoriophycideae</taxon>
        <taxon>Chroococcales</taxon>
        <taxon>Geminocystaceae</taxon>
        <taxon>Cyanobacterium</taxon>
    </lineage>
</organism>
<dbReference type="PANTHER" id="PTHR33507:SF3">
    <property type="entry name" value="INNER MEMBRANE PROTEIN YBBJ"/>
    <property type="match status" value="1"/>
</dbReference>
<keyword evidence="2 5" id="KW-0812">Transmembrane</keyword>
<dbReference type="SUPFAM" id="SSF141322">
    <property type="entry name" value="NfeD domain-like"/>
    <property type="match status" value="1"/>
</dbReference>
<dbReference type="Proteomes" id="UP000437131">
    <property type="component" value="Unassembled WGS sequence"/>
</dbReference>
<dbReference type="EMBL" id="WMIA01000012">
    <property type="protein sequence ID" value="MTF39393.1"/>
    <property type="molecule type" value="Genomic_DNA"/>
</dbReference>
<evidence type="ECO:0000256" key="3">
    <source>
        <dbReference type="ARBA" id="ARBA00022989"/>
    </source>
</evidence>
<comment type="subcellular location">
    <subcellularLocation>
        <location evidence="1">Membrane</location>
        <topology evidence="1">Multi-pass membrane protein</topology>
    </subcellularLocation>
</comment>
<name>A0A844GV02_9CHRO</name>
<gene>
    <name evidence="7" type="ORF">GGC33_10705</name>
</gene>
<evidence type="ECO:0000256" key="4">
    <source>
        <dbReference type="ARBA" id="ARBA00023136"/>
    </source>
</evidence>